<protein>
    <submittedName>
        <fullName evidence="1">Uncharacterized protein</fullName>
    </submittedName>
</protein>
<dbReference type="EMBL" id="AYYE01000907">
    <property type="protein sequence ID" value="ETK08597.1"/>
    <property type="molecule type" value="Genomic_DNA"/>
</dbReference>
<accession>W2CQC1</accession>
<dbReference type="Proteomes" id="UP000034982">
    <property type="component" value="Unassembled WGS sequence"/>
</dbReference>
<name>W2CQC1_9BACT</name>
<organism evidence="1 2">
    <name type="scientific">Tannerella sp. oral taxon BU063 isolate Cell 1/3</name>
    <dbReference type="NCBI Taxonomy" id="1411022"/>
    <lineage>
        <taxon>Bacteria</taxon>
        <taxon>Pseudomonadati</taxon>
        <taxon>Bacteroidota</taxon>
        <taxon>Bacteroidia</taxon>
        <taxon>Bacteroidales</taxon>
        <taxon>Tannerellaceae</taxon>
        <taxon>Tannerella</taxon>
    </lineage>
</organism>
<proteinExistence type="predicted"/>
<evidence type="ECO:0000313" key="2">
    <source>
        <dbReference type="Proteomes" id="UP000034982"/>
    </source>
</evidence>
<dbReference type="AlphaFoldDB" id="W2CQC1"/>
<gene>
    <name evidence="1" type="ORF">T230_06805</name>
</gene>
<evidence type="ECO:0000313" key="1">
    <source>
        <dbReference type="EMBL" id="ETK08597.1"/>
    </source>
</evidence>
<sequence>MLKSFKTNQPIFRIPTSDFRLGSISCVIKDGQTEEQKVPWSVRFHVWMNGDSSKIPHPSIAPFSFGEALVRMSHFGGQMFSWDDS</sequence>
<comment type="caution">
    <text evidence="1">The sequence shown here is derived from an EMBL/GenBank/DDBJ whole genome shotgun (WGS) entry which is preliminary data.</text>
</comment>
<reference evidence="1 2" key="1">
    <citation type="submission" date="2013-11" db="EMBL/GenBank/DDBJ databases">
        <title>Single cell genomics of uncultured Tannerella BU063 (oral taxon 286).</title>
        <authorList>
            <person name="Beall C.J."/>
            <person name="Campbell A.G."/>
            <person name="Griffen A.L."/>
            <person name="Podar M."/>
            <person name="Leys E.J."/>
        </authorList>
    </citation>
    <scope>NUCLEOTIDE SEQUENCE [LARGE SCALE GENOMIC DNA]</scope>
    <source>
        <strain evidence="1">Cell 1/3</strain>
    </source>
</reference>